<dbReference type="PATRIC" id="fig|1423783.4.peg.2068"/>
<dbReference type="GO" id="GO:0015677">
    <property type="term" value="P:copper ion import"/>
    <property type="evidence" value="ECO:0007669"/>
    <property type="project" value="TreeGrafter"/>
</dbReference>
<dbReference type="RefSeq" id="WP_054650017.1">
    <property type="nucleotide sequence ID" value="NZ_AZFJ01000059.1"/>
</dbReference>
<dbReference type="PANTHER" id="PTHR14239:SF0">
    <property type="entry name" value="F420-DEPENDENT NADP REDUCTASE"/>
    <property type="match status" value="1"/>
</dbReference>
<dbReference type="InterPro" id="IPR028939">
    <property type="entry name" value="P5C_Rdtase_cat_N"/>
</dbReference>
<reference evidence="3 4" key="1">
    <citation type="journal article" date="2015" name="Genome Announc.">
        <title>Expanding the biotechnology potential of lactobacilli through comparative genomics of 213 strains and associated genera.</title>
        <authorList>
            <person name="Sun Z."/>
            <person name="Harris H.M."/>
            <person name="McCann A."/>
            <person name="Guo C."/>
            <person name="Argimon S."/>
            <person name="Zhang W."/>
            <person name="Yang X."/>
            <person name="Jeffery I.B."/>
            <person name="Cooney J.C."/>
            <person name="Kagawa T.F."/>
            <person name="Liu W."/>
            <person name="Song Y."/>
            <person name="Salvetti E."/>
            <person name="Wrobel A."/>
            <person name="Rasinkangas P."/>
            <person name="Parkhill J."/>
            <person name="Rea M.C."/>
            <person name="O'Sullivan O."/>
            <person name="Ritari J."/>
            <person name="Douillard F.P."/>
            <person name="Paul Ross R."/>
            <person name="Yang R."/>
            <person name="Briner A.E."/>
            <person name="Felis G.E."/>
            <person name="de Vos W.M."/>
            <person name="Barrangou R."/>
            <person name="Klaenhammer T.R."/>
            <person name="Caufield P.W."/>
            <person name="Cui Y."/>
            <person name="Zhang H."/>
            <person name="O'Toole P.W."/>
        </authorList>
    </citation>
    <scope>NUCLEOTIDE SEQUENCE [LARGE SCALE GENOMIC DNA]</scope>
    <source>
        <strain evidence="3 4">DSM 15945</strain>
    </source>
</reference>
<dbReference type="PANTHER" id="PTHR14239">
    <property type="entry name" value="DUDULIN-RELATED"/>
    <property type="match status" value="1"/>
</dbReference>
<dbReference type="Gene3D" id="3.40.50.720">
    <property type="entry name" value="NAD(P)-binding Rossmann-like Domain"/>
    <property type="match status" value="1"/>
</dbReference>
<proteinExistence type="predicted"/>
<dbReference type="InterPro" id="IPR036291">
    <property type="entry name" value="NAD(P)-bd_dom_sf"/>
</dbReference>
<evidence type="ECO:0000256" key="1">
    <source>
        <dbReference type="ARBA" id="ARBA00023002"/>
    </source>
</evidence>
<protein>
    <submittedName>
        <fullName evidence="3">Dinucleotide-binding protein</fullName>
    </submittedName>
</protein>
<gene>
    <name evidence="3" type="ORF">FC50_GL002018</name>
</gene>
<sequence length="228" mass="24733">MAEPTIGILGAGKLGSTLARIGTSRNIPIMIGSTHSVQDLKWVIDTLAPGAVSATAADVVAQADVIVLAIPLSHYQDLVPGDFAGKLVLDATNYWKEVDGTHNDISDFNHSSSEVIQDWLPEAKVAKAFNHMGYHDLEIEVDRHPDVPRAMAFATDHDDIRPQVKQILTDFGFDPFDLGPLRFGLLLEPGSPLFGEAIPRPEFAAKLDQIYDSPFGQQVLAARGGRIQ</sequence>
<keyword evidence="4" id="KW-1185">Reference proteome</keyword>
<name>A0A0R1TTS2_9LACO</name>
<organism evidence="3 4">
    <name type="scientific">Lacticaseibacillus pantheris DSM 15945 = JCM 12539 = NBRC 106106</name>
    <dbReference type="NCBI Taxonomy" id="1423783"/>
    <lineage>
        <taxon>Bacteria</taxon>
        <taxon>Bacillati</taxon>
        <taxon>Bacillota</taxon>
        <taxon>Bacilli</taxon>
        <taxon>Lactobacillales</taxon>
        <taxon>Lactobacillaceae</taxon>
        <taxon>Lacticaseibacillus</taxon>
    </lineage>
</organism>
<dbReference type="Pfam" id="PF03807">
    <property type="entry name" value="F420_oxidored"/>
    <property type="match status" value="1"/>
</dbReference>
<evidence type="ECO:0000313" key="4">
    <source>
        <dbReference type="Proteomes" id="UP000051922"/>
    </source>
</evidence>
<dbReference type="GO" id="GO:0052851">
    <property type="term" value="F:ferric-chelate reductase (NADPH) activity"/>
    <property type="evidence" value="ECO:0007669"/>
    <property type="project" value="TreeGrafter"/>
</dbReference>
<dbReference type="InterPro" id="IPR051267">
    <property type="entry name" value="STEAP_metalloreductase"/>
</dbReference>
<accession>A0A0R1TTS2</accession>
<dbReference type="GO" id="GO:0005886">
    <property type="term" value="C:plasma membrane"/>
    <property type="evidence" value="ECO:0007669"/>
    <property type="project" value="TreeGrafter"/>
</dbReference>
<dbReference type="AlphaFoldDB" id="A0A0R1TTS2"/>
<feature type="domain" description="Pyrroline-5-carboxylate reductase catalytic N-terminal" evidence="2">
    <location>
        <begin position="5"/>
        <end position="94"/>
    </location>
</feature>
<keyword evidence="1" id="KW-0560">Oxidoreductase</keyword>
<evidence type="ECO:0000259" key="2">
    <source>
        <dbReference type="Pfam" id="PF03807"/>
    </source>
</evidence>
<comment type="caution">
    <text evidence="3">The sequence shown here is derived from an EMBL/GenBank/DDBJ whole genome shotgun (WGS) entry which is preliminary data.</text>
</comment>
<dbReference type="Proteomes" id="UP000051922">
    <property type="component" value="Unassembled WGS sequence"/>
</dbReference>
<dbReference type="EMBL" id="AZFJ01000059">
    <property type="protein sequence ID" value="KRL84703.1"/>
    <property type="molecule type" value="Genomic_DNA"/>
</dbReference>
<dbReference type="STRING" id="1423783.FC50_GL002018"/>
<evidence type="ECO:0000313" key="3">
    <source>
        <dbReference type="EMBL" id="KRL84703.1"/>
    </source>
</evidence>
<dbReference type="OrthoDB" id="1523398at2"/>
<dbReference type="GO" id="GO:0008823">
    <property type="term" value="F:cupric reductase (NADH) activity"/>
    <property type="evidence" value="ECO:0007669"/>
    <property type="project" value="TreeGrafter"/>
</dbReference>
<dbReference type="SUPFAM" id="SSF51735">
    <property type="entry name" value="NAD(P)-binding Rossmann-fold domains"/>
    <property type="match status" value="1"/>
</dbReference>